<reference evidence="2 3" key="1">
    <citation type="journal article" date="2016" name="Int. J. Syst. Evol. Microbiol.">
        <title>Streptococcuspantholopis sp. nov., isolated from faeces of the Tibetan antelope (Pantholops hodgsonii).</title>
        <authorList>
            <person name="Bai X."/>
            <person name="Xiong Y."/>
            <person name="Lu S."/>
            <person name="Jin D."/>
            <person name="Lai X."/>
            <person name="Yang J."/>
            <person name="Niu L."/>
            <person name="Hu S."/>
            <person name="Meng X."/>
            <person name="Pu J."/>
            <person name="Ye C."/>
            <person name="Xu J."/>
        </authorList>
    </citation>
    <scope>NUCLEOTIDE SEQUENCE [LARGE SCALE GENOMIC DNA]</scope>
    <source>
        <strain evidence="2 3">TA 26</strain>
    </source>
</reference>
<keyword evidence="1" id="KW-0812">Transmembrane</keyword>
<dbReference type="AlphaFoldDB" id="A0A172Q4Z6"/>
<dbReference type="Proteomes" id="UP000077317">
    <property type="component" value="Chromosome"/>
</dbReference>
<evidence type="ECO:0000256" key="1">
    <source>
        <dbReference type="SAM" id="Phobius"/>
    </source>
</evidence>
<proteinExistence type="predicted"/>
<keyword evidence="1" id="KW-1133">Transmembrane helix</keyword>
<keyword evidence="1" id="KW-0472">Membrane</keyword>
<accession>A0A172Q4Z6</accession>
<gene>
    <name evidence="2" type="ORF">A0O21_00090</name>
</gene>
<evidence type="ECO:0000313" key="2">
    <source>
        <dbReference type="EMBL" id="AND78529.1"/>
    </source>
</evidence>
<feature type="transmembrane region" description="Helical" evidence="1">
    <location>
        <begin position="36"/>
        <end position="56"/>
    </location>
</feature>
<protein>
    <submittedName>
        <fullName evidence="2">Uncharacterized protein</fullName>
    </submittedName>
</protein>
<evidence type="ECO:0000313" key="3">
    <source>
        <dbReference type="Proteomes" id="UP000077317"/>
    </source>
</evidence>
<keyword evidence="3" id="KW-1185">Reference proteome</keyword>
<dbReference type="STRING" id="1811193.A0O21_00090"/>
<feature type="transmembrane region" description="Helical" evidence="1">
    <location>
        <begin position="12"/>
        <end position="30"/>
    </location>
</feature>
<dbReference type="KEGG" id="spat:A0O21_00090"/>
<name>A0A172Q4Z6_9STRE</name>
<organism evidence="2 3">
    <name type="scientific">Streptococcus pantholopis</name>
    <dbReference type="NCBI Taxonomy" id="1811193"/>
    <lineage>
        <taxon>Bacteria</taxon>
        <taxon>Bacillati</taxon>
        <taxon>Bacillota</taxon>
        <taxon>Bacilli</taxon>
        <taxon>Lactobacillales</taxon>
        <taxon>Streptococcaceae</taxon>
        <taxon>Streptococcus</taxon>
    </lineage>
</organism>
<reference evidence="3" key="2">
    <citation type="submission" date="2016-03" db="EMBL/GenBank/DDBJ databases">
        <title>Streptococcus antelopensis sp. nov., isolated from the feces of the Tibetan antelope (Pantholops hodgsonii) in Hoh Xil National Nature Reserve, Qinghai, China.</title>
        <authorList>
            <person name="Bai X."/>
        </authorList>
    </citation>
    <scope>NUCLEOTIDE SEQUENCE [LARGE SCALE GENOMIC DNA]</scope>
    <source>
        <strain evidence="3">TA 26</strain>
    </source>
</reference>
<sequence>MDYLRIRQRYTLLVRLAILLPSLPLLYYLFAKDNYLIKILCIIIYMAVLAVCVYIINRWYSQTVTYVLYSQVDLAAFREFIEINGESKNGKNHLQSKLAAITYHYLIGDFVSVIQRVSELDGNAKLSQSQARVLALYRIKSHILLGDYSNKQEFREAVSKTLSEYHNENREIVENCEAVYDIVSSQQPNDYFEELESDLKIYQLEFMYFKACNAVLKGNTAEAEKLFTALSQEDDNLYIVKESKKYLEEN</sequence>
<dbReference type="EMBL" id="CP014699">
    <property type="protein sequence ID" value="AND78529.1"/>
    <property type="molecule type" value="Genomic_DNA"/>
</dbReference>